<dbReference type="SMART" id="SM00091">
    <property type="entry name" value="PAS"/>
    <property type="match status" value="2"/>
</dbReference>
<dbReference type="SUPFAM" id="SSF47757">
    <property type="entry name" value="Chemotaxis receptor methyltransferase CheR, N-terminal domain"/>
    <property type="match status" value="1"/>
</dbReference>
<dbReference type="GO" id="GO:0032259">
    <property type="term" value="P:methylation"/>
    <property type="evidence" value="ECO:0007669"/>
    <property type="project" value="UniProtKB-KW"/>
</dbReference>
<dbReference type="CDD" id="cd00130">
    <property type="entry name" value="PAS"/>
    <property type="match status" value="2"/>
</dbReference>
<keyword evidence="7" id="KW-0418">Kinase</keyword>
<dbReference type="PANTHER" id="PTHR24422:SF10">
    <property type="entry name" value="CHEMOTAXIS PROTEIN METHYLTRANSFERASE 2"/>
    <property type="match status" value="1"/>
</dbReference>
<feature type="domain" description="CheB-type methylesterase" evidence="13">
    <location>
        <begin position="16"/>
        <end position="195"/>
    </location>
</feature>
<dbReference type="InterPro" id="IPR000014">
    <property type="entry name" value="PAS"/>
</dbReference>
<evidence type="ECO:0000256" key="4">
    <source>
        <dbReference type="ARBA" id="ARBA00022603"/>
    </source>
</evidence>
<dbReference type="InterPro" id="IPR005467">
    <property type="entry name" value="His_kinase_dom"/>
</dbReference>
<evidence type="ECO:0000256" key="7">
    <source>
        <dbReference type="ARBA" id="ARBA00022777"/>
    </source>
</evidence>
<dbReference type="Gene3D" id="1.10.287.130">
    <property type="match status" value="1"/>
</dbReference>
<keyword evidence="5" id="KW-0808">Transferase</keyword>
<reference evidence="15 16" key="1">
    <citation type="submission" date="2019-09" db="EMBL/GenBank/DDBJ databases">
        <title>Draft genome sequence of Ginsengibacter sp. BR5-29.</title>
        <authorList>
            <person name="Im W.-T."/>
        </authorList>
    </citation>
    <scope>NUCLEOTIDE SEQUENCE [LARGE SCALE GENOMIC DNA]</scope>
    <source>
        <strain evidence="15 16">BR5-29</strain>
    </source>
</reference>
<feature type="domain" description="Histidine kinase" evidence="10">
    <location>
        <begin position="988"/>
        <end position="1202"/>
    </location>
</feature>
<dbReference type="Gene3D" id="1.10.155.10">
    <property type="entry name" value="Chemotaxis receptor methyltransferase CheR, N-terminal domain"/>
    <property type="match status" value="1"/>
</dbReference>
<dbReference type="InterPro" id="IPR036097">
    <property type="entry name" value="HisK_dim/P_sf"/>
</dbReference>
<dbReference type="Gene3D" id="3.30.565.10">
    <property type="entry name" value="Histidine kinase-like ATPase, C-terminal domain"/>
    <property type="match status" value="1"/>
</dbReference>
<dbReference type="InterPro" id="IPR000673">
    <property type="entry name" value="Sig_transdc_resp-reg_Me-estase"/>
</dbReference>
<dbReference type="PANTHER" id="PTHR24422">
    <property type="entry name" value="CHEMOTAXIS PROTEIN METHYLTRANSFERASE"/>
    <property type="match status" value="1"/>
</dbReference>
<dbReference type="PROSITE" id="PS50122">
    <property type="entry name" value="CHEB"/>
    <property type="match status" value="1"/>
</dbReference>
<dbReference type="InterPro" id="IPR003594">
    <property type="entry name" value="HATPase_dom"/>
</dbReference>
<comment type="catalytic activity">
    <reaction evidence="1">
        <text>ATP + protein L-histidine = ADP + protein N-phospho-L-histidine.</text>
        <dbReference type="EC" id="2.7.13.3"/>
    </reaction>
</comment>
<evidence type="ECO:0000256" key="2">
    <source>
        <dbReference type="ARBA" id="ARBA00001541"/>
    </source>
</evidence>
<dbReference type="SUPFAM" id="SSF52738">
    <property type="entry name" value="Methylesterase CheB, C-terminal domain"/>
    <property type="match status" value="1"/>
</dbReference>
<dbReference type="InterPro" id="IPR029063">
    <property type="entry name" value="SAM-dependent_MTases_sf"/>
</dbReference>
<dbReference type="InterPro" id="IPR050903">
    <property type="entry name" value="Bact_Chemotaxis_MeTrfase"/>
</dbReference>
<feature type="domain" description="PAC" evidence="12">
    <location>
        <begin position="931"/>
        <end position="984"/>
    </location>
</feature>
<gene>
    <name evidence="15" type="ORF">FW778_02115</name>
</gene>
<keyword evidence="8" id="KW-0145">Chemotaxis</keyword>
<feature type="active site" evidence="8">
    <location>
        <position position="144"/>
    </location>
</feature>
<dbReference type="InterPro" id="IPR036890">
    <property type="entry name" value="HATPase_C_sf"/>
</dbReference>
<keyword evidence="4" id="KW-0489">Methyltransferase</keyword>
<dbReference type="SUPFAM" id="SSF53335">
    <property type="entry name" value="S-adenosyl-L-methionine-dependent methyltransferases"/>
    <property type="match status" value="1"/>
</dbReference>
<dbReference type="Gene3D" id="3.40.50.180">
    <property type="entry name" value="Methylesterase CheB, C-terminal domain"/>
    <property type="match status" value="1"/>
</dbReference>
<comment type="caution">
    <text evidence="15">The sequence shown here is derived from an EMBL/GenBank/DDBJ whole genome shotgun (WGS) entry which is preliminary data.</text>
</comment>
<feature type="coiled-coil region" evidence="9">
    <location>
        <begin position="651"/>
        <end position="731"/>
    </location>
</feature>
<dbReference type="GO" id="GO:0006355">
    <property type="term" value="P:regulation of DNA-templated transcription"/>
    <property type="evidence" value="ECO:0007669"/>
    <property type="project" value="InterPro"/>
</dbReference>
<organism evidence="15 16">
    <name type="scientific">Ginsengibacter hankyongi</name>
    <dbReference type="NCBI Taxonomy" id="2607284"/>
    <lineage>
        <taxon>Bacteria</taxon>
        <taxon>Pseudomonadati</taxon>
        <taxon>Bacteroidota</taxon>
        <taxon>Chitinophagia</taxon>
        <taxon>Chitinophagales</taxon>
        <taxon>Chitinophagaceae</taxon>
        <taxon>Ginsengibacter</taxon>
    </lineage>
</organism>
<dbReference type="GO" id="GO:0000155">
    <property type="term" value="F:phosphorelay sensor kinase activity"/>
    <property type="evidence" value="ECO:0007669"/>
    <property type="project" value="InterPro"/>
</dbReference>
<dbReference type="Gene3D" id="3.30.450.20">
    <property type="entry name" value="PAS domain"/>
    <property type="match status" value="2"/>
</dbReference>
<dbReference type="Pfam" id="PF08447">
    <property type="entry name" value="PAS_3"/>
    <property type="match status" value="1"/>
</dbReference>
<dbReference type="Gene3D" id="3.40.50.150">
    <property type="entry name" value="Vaccinia Virus protein VP39"/>
    <property type="match status" value="1"/>
</dbReference>
<keyword evidence="8" id="KW-0378">Hydrolase</keyword>
<dbReference type="Pfam" id="PF00512">
    <property type="entry name" value="HisKA"/>
    <property type="match status" value="1"/>
</dbReference>
<dbReference type="Pfam" id="PF00989">
    <property type="entry name" value="PAS"/>
    <property type="match status" value="1"/>
</dbReference>
<dbReference type="PROSITE" id="PS50123">
    <property type="entry name" value="CHER"/>
    <property type="match status" value="1"/>
</dbReference>
<dbReference type="InterPro" id="IPR013767">
    <property type="entry name" value="PAS_fold"/>
</dbReference>
<keyword evidence="9" id="KW-0175">Coiled coil</keyword>
<evidence type="ECO:0000256" key="3">
    <source>
        <dbReference type="ARBA" id="ARBA00022553"/>
    </source>
</evidence>
<name>A0A5J5IND3_9BACT</name>
<dbReference type="EMBL" id="VYQF01000001">
    <property type="protein sequence ID" value="KAA9042241.1"/>
    <property type="molecule type" value="Genomic_DNA"/>
</dbReference>
<feature type="domain" description="CheR-type methyltransferase" evidence="14">
    <location>
        <begin position="210"/>
        <end position="497"/>
    </location>
</feature>
<evidence type="ECO:0000256" key="5">
    <source>
        <dbReference type="ARBA" id="ARBA00022679"/>
    </source>
</evidence>
<dbReference type="InterPro" id="IPR001610">
    <property type="entry name" value="PAC"/>
</dbReference>
<evidence type="ECO:0000259" key="12">
    <source>
        <dbReference type="PROSITE" id="PS50113"/>
    </source>
</evidence>
<evidence type="ECO:0000256" key="6">
    <source>
        <dbReference type="ARBA" id="ARBA00022691"/>
    </source>
</evidence>
<accession>A0A5J5IND3</accession>
<dbReference type="InterPro" id="IPR003661">
    <property type="entry name" value="HisK_dim/P_dom"/>
</dbReference>
<dbReference type="NCBIfam" id="TIGR00229">
    <property type="entry name" value="sensory_box"/>
    <property type="match status" value="1"/>
</dbReference>
<dbReference type="GO" id="GO:0000156">
    <property type="term" value="F:phosphorelay response regulator activity"/>
    <property type="evidence" value="ECO:0007669"/>
    <property type="project" value="InterPro"/>
</dbReference>
<comment type="catalytic activity">
    <reaction evidence="2">
        <text>L-glutamyl-[protein] + S-adenosyl-L-methionine = [protein]-L-glutamate 5-O-methyl ester + S-adenosyl-L-homocysteine</text>
        <dbReference type="Rhea" id="RHEA:24452"/>
        <dbReference type="Rhea" id="RHEA-COMP:10208"/>
        <dbReference type="Rhea" id="RHEA-COMP:10311"/>
        <dbReference type="ChEBI" id="CHEBI:29973"/>
        <dbReference type="ChEBI" id="CHEBI:57856"/>
        <dbReference type="ChEBI" id="CHEBI:59789"/>
        <dbReference type="ChEBI" id="CHEBI:82795"/>
        <dbReference type="EC" id="2.1.1.80"/>
    </reaction>
</comment>
<dbReference type="PROSITE" id="PS50109">
    <property type="entry name" value="HIS_KIN"/>
    <property type="match status" value="1"/>
</dbReference>
<dbReference type="Pfam" id="PF02518">
    <property type="entry name" value="HATPase_c"/>
    <property type="match status" value="1"/>
</dbReference>
<dbReference type="PROSITE" id="PS50113">
    <property type="entry name" value="PAC"/>
    <property type="match status" value="1"/>
</dbReference>
<feature type="domain" description="PAS" evidence="11">
    <location>
        <begin position="858"/>
        <end position="928"/>
    </location>
</feature>
<dbReference type="InterPro" id="IPR022642">
    <property type="entry name" value="CheR_C"/>
</dbReference>
<evidence type="ECO:0000313" key="15">
    <source>
        <dbReference type="EMBL" id="KAA9042241.1"/>
    </source>
</evidence>
<dbReference type="SMART" id="SM00387">
    <property type="entry name" value="HATPase_c"/>
    <property type="match status" value="1"/>
</dbReference>
<dbReference type="CDD" id="cd00082">
    <property type="entry name" value="HisKA"/>
    <property type="match status" value="1"/>
</dbReference>
<keyword evidence="6" id="KW-0949">S-adenosyl-L-methionine</keyword>
<dbReference type="InterPro" id="IPR000780">
    <property type="entry name" value="CheR_MeTrfase"/>
</dbReference>
<dbReference type="SUPFAM" id="SSF55785">
    <property type="entry name" value="PYP-like sensor domain (PAS domain)"/>
    <property type="match status" value="2"/>
</dbReference>
<keyword evidence="16" id="KW-1185">Reference proteome</keyword>
<dbReference type="GO" id="GO:0005737">
    <property type="term" value="C:cytoplasm"/>
    <property type="evidence" value="ECO:0007669"/>
    <property type="project" value="InterPro"/>
</dbReference>
<dbReference type="CDD" id="cd16434">
    <property type="entry name" value="CheB-CheR_fusion"/>
    <property type="match status" value="1"/>
</dbReference>
<feature type="active site" evidence="8">
    <location>
        <position position="52"/>
    </location>
</feature>
<dbReference type="PROSITE" id="PS50112">
    <property type="entry name" value="PAS"/>
    <property type="match status" value="1"/>
</dbReference>
<feature type="active site" evidence="8">
    <location>
        <position position="25"/>
    </location>
</feature>
<dbReference type="InterPro" id="IPR000700">
    <property type="entry name" value="PAS-assoc_C"/>
</dbReference>
<dbReference type="SMART" id="SM00388">
    <property type="entry name" value="HisKA"/>
    <property type="match status" value="1"/>
</dbReference>
<dbReference type="Proteomes" id="UP000326903">
    <property type="component" value="Unassembled WGS sequence"/>
</dbReference>
<dbReference type="SMART" id="SM00138">
    <property type="entry name" value="MeTrc"/>
    <property type="match status" value="1"/>
</dbReference>
<dbReference type="GO" id="GO:0006935">
    <property type="term" value="P:chemotaxis"/>
    <property type="evidence" value="ECO:0007669"/>
    <property type="project" value="UniProtKB-UniRule"/>
</dbReference>
<dbReference type="FunFam" id="3.30.450.20:FF:000099">
    <property type="entry name" value="Sensory box sensor histidine kinase"/>
    <property type="match status" value="1"/>
</dbReference>
<dbReference type="GO" id="GO:0008983">
    <property type="term" value="F:protein-glutamate O-methyltransferase activity"/>
    <property type="evidence" value="ECO:0007669"/>
    <property type="project" value="UniProtKB-EC"/>
</dbReference>
<evidence type="ECO:0000259" key="11">
    <source>
        <dbReference type="PROSITE" id="PS50112"/>
    </source>
</evidence>
<dbReference type="AlphaFoldDB" id="A0A5J5IND3"/>
<dbReference type="Pfam" id="PF01739">
    <property type="entry name" value="CheR"/>
    <property type="match status" value="1"/>
</dbReference>
<evidence type="ECO:0000313" key="16">
    <source>
        <dbReference type="Proteomes" id="UP000326903"/>
    </source>
</evidence>
<dbReference type="GO" id="GO:0008984">
    <property type="term" value="F:protein-glutamate methylesterase activity"/>
    <property type="evidence" value="ECO:0007669"/>
    <property type="project" value="InterPro"/>
</dbReference>
<evidence type="ECO:0000256" key="9">
    <source>
        <dbReference type="SAM" id="Coils"/>
    </source>
</evidence>
<dbReference type="FunFam" id="3.30.565.10:FF:000006">
    <property type="entry name" value="Sensor histidine kinase WalK"/>
    <property type="match status" value="1"/>
</dbReference>
<sequence>MATSNINKAKIRSKNLFPVVGVGASAGGLDAFKKLIRAIPEHSGIAYILVQHLHPDHSSSLPDILQRETTIPVEQISDNVKVEPDHVYIIPSNKMLVATDGILQLSPRPSKGHRNMPIDIFFSSLAEVHQSHAIGVVLSGSGADGTLGLKEIKDHGGITFAQDLHTAGYDSMPQSAIKAGVVDFILSPEEMPDQLKKLSETYNILPSSEHAVPKEPAEEESFKQVLALIRSNSGVDFTYYKQTTVRRRILRRMAILKLEKIADYQAYLKKNKAELDILFQDMLIPVTSFFRDPVIFDHVCKTVLPQLIKDKSLGNPLRIWVAGCSTGQEAYSIGMGLHEALSDKISNFRIQIFATDVSENSILKARAGVYKKSEMEGLSEQRIQNFFTKVNGDYQVRKTIRDMCIFATHNFLKDPPFAKIDLISCRNVLIYLEPFLQKRAFAVFHYALNPQGYLWLGKSESVGSSSEYFLPLALKDKLYTKKSFPGRFMSVTSESREEPLIDKDAGLPKTERKKDDFQKDAEQVLLTKYTPPGVIVNDQYDIVQFRGSTGNFLEPSPGKASLNVLKMAREGLAFELRNALQKAKTTRTAFTKKGISINQGKGEVCIEVVPLLNSIEPYFLILFKDTTPERPYDGNKVPTAADLKTEKDTRIQHLEEDLLQVREDMRSVTEEQEAVNEELQSANEELLSGSEELQSLNEELETSKEELQSTNEELITVNQELYDRNEQYNEARLYAEAIVSTIHEPLMVIDNDFKIKSANKSFYKNFHLTEEETVGQVIFDLQNKSWNIPELRSKLLKIQKGQEKFIEWEVCHTFPAIGTRYICINAQPVQKEIRANWILLAFDDITARIEAEKQDRKNLSDVKKILENIPQITSTASADGAVNYFNQFFLDYSGLTFDEAIGWGWERTIQPEMLDEVKKQWAHSVKTGEDFKMELLFKRKSDNMYRWHLSKATPILNDEGKVASWVGAAIDIHEQKTKEQVKDEFIGIASHELKTPLTTAKAYIQLLEMGLAETKDKDLIFAQKASASITRLNDLIGELMDVSKIQNGKLDLQITAFDFNEMVTDATEQVQYGSPGHHIKLSGKIKNPVKGDKNRLQQVVINLLSNAVKYSPKSKEVFIHLSAKAGEVKVAIKDTGIGIRKQSLDKIFDRYYREEQRAVHFQGLGIGLFISHEIIVRHHGKIWAESEPGEGSTFYFTIPLSQ</sequence>
<evidence type="ECO:0000259" key="13">
    <source>
        <dbReference type="PROSITE" id="PS50122"/>
    </source>
</evidence>
<dbReference type="InterPro" id="IPR036804">
    <property type="entry name" value="CheR_N_sf"/>
</dbReference>
<evidence type="ECO:0000256" key="1">
    <source>
        <dbReference type="ARBA" id="ARBA00000085"/>
    </source>
</evidence>
<dbReference type="SUPFAM" id="SSF47384">
    <property type="entry name" value="Homodimeric domain of signal transducing histidine kinase"/>
    <property type="match status" value="1"/>
</dbReference>
<dbReference type="PRINTS" id="PR00996">
    <property type="entry name" value="CHERMTFRASE"/>
</dbReference>
<evidence type="ECO:0000259" key="10">
    <source>
        <dbReference type="PROSITE" id="PS50109"/>
    </source>
</evidence>
<protein>
    <submittedName>
        <fullName evidence="15">PAS domain S-box protein</fullName>
    </submittedName>
</protein>
<dbReference type="InterPro" id="IPR022641">
    <property type="entry name" value="CheR_N"/>
</dbReference>
<dbReference type="SMART" id="SM00086">
    <property type="entry name" value="PAC"/>
    <property type="match status" value="1"/>
</dbReference>
<dbReference type="InterPro" id="IPR035965">
    <property type="entry name" value="PAS-like_dom_sf"/>
</dbReference>
<dbReference type="InterPro" id="IPR013655">
    <property type="entry name" value="PAS_fold_3"/>
</dbReference>
<evidence type="ECO:0000256" key="8">
    <source>
        <dbReference type="PROSITE-ProRule" id="PRU00050"/>
    </source>
</evidence>
<dbReference type="SUPFAM" id="SSF55874">
    <property type="entry name" value="ATPase domain of HSP90 chaperone/DNA topoisomerase II/histidine kinase"/>
    <property type="match status" value="1"/>
</dbReference>
<keyword evidence="3" id="KW-0597">Phosphoprotein</keyword>
<dbReference type="InterPro" id="IPR035909">
    <property type="entry name" value="CheB_C"/>
</dbReference>
<dbReference type="Pfam" id="PF01339">
    <property type="entry name" value="CheB_methylest"/>
    <property type="match status" value="1"/>
</dbReference>
<dbReference type="Pfam" id="PF03705">
    <property type="entry name" value="CheR_N"/>
    <property type="match status" value="1"/>
</dbReference>
<evidence type="ECO:0000259" key="14">
    <source>
        <dbReference type="PROSITE" id="PS50123"/>
    </source>
</evidence>
<proteinExistence type="predicted"/>